<dbReference type="PROSITE" id="PS50092">
    <property type="entry name" value="TSP1"/>
    <property type="match status" value="1"/>
</dbReference>
<protein>
    <submittedName>
        <fullName evidence="1">Uncharacterized protein</fullName>
    </submittedName>
</protein>
<dbReference type="InterPro" id="IPR036383">
    <property type="entry name" value="TSP1_rpt_sf"/>
</dbReference>
<proteinExistence type="predicted"/>
<accession>J9EYM8</accession>
<reference evidence="2" key="1">
    <citation type="submission" date="2012-08" db="EMBL/GenBank/DDBJ databases">
        <title>The Genome Sequence of Wuchereria bancrofti.</title>
        <authorList>
            <person name="Nutman T.B."/>
            <person name="Fink D.L."/>
            <person name="Russ C."/>
            <person name="Young S."/>
            <person name="Zeng Q."/>
            <person name="Koehrsen M."/>
            <person name="Alvarado L."/>
            <person name="Berlin A."/>
            <person name="Chapman S.B."/>
            <person name="Chen Z."/>
            <person name="Freedman E."/>
            <person name="Gellesch M."/>
            <person name="Goldberg J."/>
            <person name="Griggs A."/>
            <person name="Gujja S."/>
            <person name="Heilman E.R."/>
            <person name="Heiman D."/>
            <person name="Hepburn T."/>
            <person name="Howarth C."/>
            <person name="Jen D."/>
            <person name="Larson L."/>
            <person name="Lewis B."/>
            <person name="Mehta T."/>
            <person name="Park D."/>
            <person name="Pearson M."/>
            <person name="Roberts A."/>
            <person name="Saif S."/>
            <person name="Shea T."/>
            <person name="Shenoy N."/>
            <person name="Sisk P."/>
            <person name="Stolte C."/>
            <person name="Sykes S."/>
            <person name="Walk T."/>
            <person name="White J."/>
            <person name="Yandava C."/>
            <person name="Haas B."/>
            <person name="Henn M.R."/>
            <person name="Nusbaum C."/>
            <person name="Birren B."/>
        </authorList>
    </citation>
    <scope>NUCLEOTIDE SEQUENCE [LARGE SCALE GENOMIC DNA]</scope>
    <source>
        <strain evidence="2">NA</strain>
    </source>
</reference>
<comment type="caution">
    <text evidence="1">The sequence shown here is derived from an EMBL/GenBank/DDBJ whole genome shotgun (WGS) entry which is preliminary data.</text>
</comment>
<organism evidence="1 2">
    <name type="scientific">Wuchereria bancrofti</name>
    <dbReference type="NCBI Taxonomy" id="6293"/>
    <lineage>
        <taxon>Eukaryota</taxon>
        <taxon>Metazoa</taxon>
        <taxon>Ecdysozoa</taxon>
        <taxon>Nematoda</taxon>
        <taxon>Chromadorea</taxon>
        <taxon>Rhabditida</taxon>
        <taxon>Spirurina</taxon>
        <taxon>Spiruromorpha</taxon>
        <taxon>Filarioidea</taxon>
        <taxon>Onchocercidae</taxon>
        <taxon>Wuchereria</taxon>
    </lineage>
</organism>
<dbReference type="Pfam" id="PF00090">
    <property type="entry name" value="TSP_1"/>
    <property type="match status" value="1"/>
</dbReference>
<name>J9EYM8_WUCBA</name>
<dbReference type="SUPFAM" id="SSF82895">
    <property type="entry name" value="TSP-1 type 1 repeat"/>
    <property type="match status" value="1"/>
</dbReference>
<dbReference type="EMBL" id="ADBV01002976">
    <property type="protein sequence ID" value="EJW82307.1"/>
    <property type="molecule type" value="Genomic_DNA"/>
</dbReference>
<dbReference type="Proteomes" id="UP000004810">
    <property type="component" value="Unassembled WGS sequence"/>
</dbReference>
<dbReference type="Gene3D" id="2.20.100.10">
    <property type="entry name" value="Thrombospondin type-1 (TSP1) repeat"/>
    <property type="match status" value="1"/>
</dbReference>
<dbReference type="SMART" id="SM00209">
    <property type="entry name" value="TSP1"/>
    <property type="match status" value="1"/>
</dbReference>
<gene>
    <name evidence="1" type="ORF">WUBG_06784</name>
</gene>
<dbReference type="InterPro" id="IPR000884">
    <property type="entry name" value="TSP1_rpt"/>
</dbReference>
<sequence length="121" mass="13912">MITIRKYRDMSGRINLLKIDRIAVSHCCKLSEWTMWSACSVSCGGGTRERHRICSQDVPQNYELSRSSYYSKVIRKHIPVGPALQHEFGPAVFGQYGRYYERQGMIKSFVADDLNFAILIC</sequence>
<dbReference type="AlphaFoldDB" id="J9EYM8"/>
<evidence type="ECO:0000313" key="1">
    <source>
        <dbReference type="EMBL" id="EJW82307.1"/>
    </source>
</evidence>
<evidence type="ECO:0000313" key="2">
    <source>
        <dbReference type="Proteomes" id="UP000004810"/>
    </source>
</evidence>